<feature type="non-terminal residue" evidence="1">
    <location>
        <position position="74"/>
    </location>
</feature>
<dbReference type="AlphaFoldDB" id="A0A553QEB7"/>
<proteinExistence type="predicted"/>
<evidence type="ECO:0000313" key="2">
    <source>
        <dbReference type="Proteomes" id="UP000316079"/>
    </source>
</evidence>
<gene>
    <name evidence="1" type="ORF">DNTS_032458</name>
</gene>
<evidence type="ECO:0000313" key="1">
    <source>
        <dbReference type="EMBL" id="TRY88266.1"/>
    </source>
</evidence>
<dbReference type="Proteomes" id="UP000316079">
    <property type="component" value="Unassembled WGS sequence"/>
</dbReference>
<keyword evidence="2" id="KW-1185">Reference proteome</keyword>
<organism evidence="1 2">
    <name type="scientific">Danionella cerebrum</name>
    <dbReference type="NCBI Taxonomy" id="2873325"/>
    <lineage>
        <taxon>Eukaryota</taxon>
        <taxon>Metazoa</taxon>
        <taxon>Chordata</taxon>
        <taxon>Craniata</taxon>
        <taxon>Vertebrata</taxon>
        <taxon>Euteleostomi</taxon>
        <taxon>Actinopterygii</taxon>
        <taxon>Neopterygii</taxon>
        <taxon>Teleostei</taxon>
        <taxon>Ostariophysi</taxon>
        <taxon>Cypriniformes</taxon>
        <taxon>Danionidae</taxon>
        <taxon>Danioninae</taxon>
        <taxon>Danionella</taxon>
    </lineage>
</organism>
<sequence length="74" mass="8497">MWNTDYLTPPTENDDFDLFPPLAKRSKEVNRFSEGNDPYVQPQHAFQRTEVLNEESFRIQPVLPPELYSAAAAG</sequence>
<comment type="caution">
    <text evidence="1">The sequence shown here is derived from an EMBL/GenBank/DDBJ whole genome shotgun (WGS) entry which is preliminary data.</text>
</comment>
<protein>
    <submittedName>
        <fullName evidence="1">Uncharacterized protein</fullName>
    </submittedName>
</protein>
<name>A0A553QEB7_9TELE</name>
<accession>A0A553QEB7</accession>
<dbReference type="EMBL" id="SRMA01026059">
    <property type="protein sequence ID" value="TRY88266.1"/>
    <property type="molecule type" value="Genomic_DNA"/>
</dbReference>
<reference evidence="1 2" key="1">
    <citation type="journal article" date="2019" name="Sci. Data">
        <title>Hybrid genome assembly and annotation of Danionella translucida.</title>
        <authorList>
            <person name="Kadobianskyi M."/>
            <person name="Schulze L."/>
            <person name="Schuelke M."/>
            <person name="Judkewitz B."/>
        </authorList>
    </citation>
    <scope>NUCLEOTIDE SEQUENCE [LARGE SCALE GENOMIC DNA]</scope>
    <source>
        <strain evidence="1 2">Bolton</strain>
    </source>
</reference>